<dbReference type="GO" id="GO:0005794">
    <property type="term" value="C:Golgi apparatus"/>
    <property type="evidence" value="ECO:0007669"/>
    <property type="project" value="TreeGrafter"/>
</dbReference>
<dbReference type="InterPro" id="IPR000648">
    <property type="entry name" value="Oxysterol-bd"/>
</dbReference>
<dbReference type="GO" id="GO:0016020">
    <property type="term" value="C:membrane"/>
    <property type="evidence" value="ECO:0007669"/>
    <property type="project" value="TreeGrafter"/>
</dbReference>
<feature type="compositionally biased region" description="Polar residues" evidence="4">
    <location>
        <begin position="249"/>
        <end position="265"/>
    </location>
</feature>
<accession>A0A914QRK8</accession>
<dbReference type="GO" id="GO:0006869">
    <property type="term" value="P:lipid transport"/>
    <property type="evidence" value="ECO:0007669"/>
    <property type="project" value="UniProtKB-KW"/>
</dbReference>
<feature type="compositionally biased region" description="Low complexity" evidence="4">
    <location>
        <begin position="115"/>
        <end position="132"/>
    </location>
</feature>
<keyword evidence="5" id="KW-0732">Signal</keyword>
<keyword evidence="1" id="KW-0446">Lipid-binding</keyword>
<name>A0A914QRK8_9BILA</name>
<protein>
    <recommendedName>
        <fullName evidence="3">Oxysterol-binding protein</fullName>
    </recommendedName>
</protein>
<feature type="region of interest" description="Disordered" evidence="4">
    <location>
        <begin position="191"/>
        <end position="353"/>
    </location>
</feature>
<dbReference type="GO" id="GO:0005829">
    <property type="term" value="C:cytosol"/>
    <property type="evidence" value="ECO:0007669"/>
    <property type="project" value="TreeGrafter"/>
</dbReference>
<feature type="compositionally biased region" description="Acidic residues" evidence="4">
    <location>
        <begin position="45"/>
        <end position="61"/>
    </location>
</feature>
<organism evidence="6 7">
    <name type="scientific">Panagrolaimus davidi</name>
    <dbReference type="NCBI Taxonomy" id="227884"/>
    <lineage>
        <taxon>Eukaryota</taxon>
        <taxon>Metazoa</taxon>
        <taxon>Ecdysozoa</taxon>
        <taxon>Nematoda</taxon>
        <taxon>Chromadorea</taxon>
        <taxon>Rhabditida</taxon>
        <taxon>Tylenchina</taxon>
        <taxon>Panagrolaimomorpha</taxon>
        <taxon>Panagrolaimoidea</taxon>
        <taxon>Panagrolaimidae</taxon>
        <taxon>Panagrolaimus</taxon>
    </lineage>
</organism>
<proteinExistence type="inferred from homology"/>
<sequence>MLSESIALLFILFQLSLIVSTFGICFTECYNCSRKRKRVKKSTQEEEDQKDDNEVENEEDPDLKSQELPESSVADGSNPLDQGGMAETHDPNNQPLGQHCDGNDKAAGGVGGGDSSKASAAGGPKAPLAAQGGMTGTQDPNNQTLAAVGGVTTVTDKDVGGGVPKVPAAFEPSGKQDCNYEASTGITVESVSAEKTGTAVGGESPKPPANQVAQTATHNDHNLAGISRDSISADKAADSGGGGPKVPVNQATKSRTNDLNYSSKSFRTESTKRPKSILKKSTSIKSKKRSKLSSSKSCSVKSKKRSAIKTKKRSNSSSSKFSTVIATPPTQTRTKQRPEGESTEDEPDWGDAHEDFDEIYKNNEESVEKDGGNVATHLLSQVSIGMDLTKVTLPTSLLERRSLLEMYADLFAHPDDFLKGTETNNAEERMISVVKYYLGAFYPARKSGVAKKPYNPILGETFRCRWTVPELKLTGKQTTDGPFPGSDINQVTFVAEQVSHHPPISAFYAEHPAKRISLSAHILTKSFGLGLSIGVENIGNATIFLQDFDEKYVLTFPNSYGRSIMSSKPWIELGGKVEIICEKTGYYAEIEFLTKPFLGGKPHKIFGSVFKEGTKKPIMTLKGEWNNVIFAKPFRGKEFVFIDVKEKPEVPKECEPIAKQGDRESRKLWRHVTCALFRNKIDTATSAKVWIEQRQRDEAQRRRKTGKEYHPKLFERNGDNWIFKYSLEGKKKQFSGSFEGKKEL</sequence>
<reference evidence="7" key="1">
    <citation type="submission" date="2022-11" db="UniProtKB">
        <authorList>
            <consortium name="WormBaseParasite"/>
        </authorList>
    </citation>
    <scope>IDENTIFICATION</scope>
</reference>
<dbReference type="Gene3D" id="2.40.160.120">
    <property type="match status" value="1"/>
</dbReference>
<feature type="compositionally biased region" description="Low complexity" evidence="4">
    <location>
        <begin position="315"/>
        <end position="333"/>
    </location>
</feature>
<keyword evidence="3" id="KW-0445">Lipid transport</keyword>
<dbReference type="InterPro" id="IPR037239">
    <property type="entry name" value="OSBP_sf"/>
</dbReference>
<dbReference type="Gene3D" id="3.30.70.3490">
    <property type="match status" value="1"/>
</dbReference>
<dbReference type="Gene3D" id="1.10.287.2720">
    <property type="match status" value="1"/>
</dbReference>
<dbReference type="FunFam" id="2.40.160.120:FF:000014">
    <property type="entry name" value="Oxysterol-binding protein"/>
    <property type="match status" value="1"/>
</dbReference>
<dbReference type="WBParaSite" id="PDA_v2.g30027.t1">
    <property type="protein sequence ID" value="PDA_v2.g30027.t1"/>
    <property type="gene ID" value="PDA_v2.g30027"/>
</dbReference>
<keyword evidence="3" id="KW-0813">Transport</keyword>
<comment type="similarity">
    <text evidence="2">Belongs to the OSBP family.</text>
</comment>
<dbReference type="PROSITE" id="PS01013">
    <property type="entry name" value="OSBP"/>
    <property type="match status" value="1"/>
</dbReference>
<keyword evidence="6" id="KW-1185">Reference proteome</keyword>
<dbReference type="FunFam" id="1.10.287.2720:FF:000001">
    <property type="entry name" value="Oxysterol-binding OBPalpha"/>
    <property type="match status" value="1"/>
</dbReference>
<dbReference type="Proteomes" id="UP000887578">
    <property type="component" value="Unplaced"/>
</dbReference>
<evidence type="ECO:0000313" key="6">
    <source>
        <dbReference type="Proteomes" id="UP000887578"/>
    </source>
</evidence>
<dbReference type="GO" id="GO:0032934">
    <property type="term" value="F:sterol binding"/>
    <property type="evidence" value="ECO:0007669"/>
    <property type="project" value="TreeGrafter"/>
</dbReference>
<evidence type="ECO:0000256" key="3">
    <source>
        <dbReference type="RuleBase" id="RU003845"/>
    </source>
</evidence>
<dbReference type="PANTHER" id="PTHR10972">
    <property type="entry name" value="OXYSTEROL-BINDING PROTEIN-RELATED"/>
    <property type="match status" value="1"/>
</dbReference>
<feature type="signal peptide" evidence="5">
    <location>
        <begin position="1"/>
        <end position="23"/>
    </location>
</feature>
<evidence type="ECO:0000256" key="1">
    <source>
        <dbReference type="ARBA" id="ARBA00023121"/>
    </source>
</evidence>
<dbReference type="SUPFAM" id="SSF144000">
    <property type="entry name" value="Oxysterol-binding protein-like"/>
    <property type="match status" value="1"/>
</dbReference>
<dbReference type="PANTHER" id="PTHR10972:SF200">
    <property type="entry name" value="OXYSTEROL-BINDING PROTEIN-RELATED PROTEIN 9"/>
    <property type="match status" value="1"/>
</dbReference>
<dbReference type="InterPro" id="IPR018494">
    <property type="entry name" value="Oxysterol-bd_CS"/>
</dbReference>
<feature type="chain" id="PRO_5037172817" description="Oxysterol-binding protein" evidence="5">
    <location>
        <begin position="24"/>
        <end position="744"/>
    </location>
</feature>
<feature type="region of interest" description="Disordered" evidence="4">
    <location>
        <begin position="37"/>
        <end position="178"/>
    </location>
</feature>
<evidence type="ECO:0000256" key="5">
    <source>
        <dbReference type="SAM" id="SignalP"/>
    </source>
</evidence>
<dbReference type="AlphaFoldDB" id="A0A914QRK8"/>
<evidence type="ECO:0000313" key="7">
    <source>
        <dbReference type="WBParaSite" id="PDA_v2.g30027.t1"/>
    </source>
</evidence>
<dbReference type="Pfam" id="PF01237">
    <property type="entry name" value="Oxysterol_BP"/>
    <property type="match status" value="1"/>
</dbReference>
<feature type="compositionally biased region" description="Polar residues" evidence="4">
    <location>
        <begin position="136"/>
        <end position="145"/>
    </location>
</feature>
<feature type="compositionally biased region" description="Basic residues" evidence="4">
    <location>
        <begin position="301"/>
        <end position="314"/>
    </location>
</feature>
<evidence type="ECO:0000256" key="4">
    <source>
        <dbReference type="SAM" id="MobiDB-lite"/>
    </source>
</evidence>
<evidence type="ECO:0000256" key="2">
    <source>
        <dbReference type="RuleBase" id="RU003844"/>
    </source>
</evidence>